<accession>A0A820ESG3</accession>
<organism evidence="1 2">
    <name type="scientific">Rotaria sordida</name>
    <dbReference type="NCBI Taxonomy" id="392033"/>
    <lineage>
        <taxon>Eukaryota</taxon>
        <taxon>Metazoa</taxon>
        <taxon>Spiralia</taxon>
        <taxon>Gnathifera</taxon>
        <taxon>Rotifera</taxon>
        <taxon>Eurotatoria</taxon>
        <taxon>Bdelloidea</taxon>
        <taxon>Philodinida</taxon>
        <taxon>Philodinidae</taxon>
        <taxon>Rotaria</taxon>
    </lineage>
</organism>
<dbReference type="AlphaFoldDB" id="A0A820ESG3"/>
<evidence type="ECO:0008006" key="3">
    <source>
        <dbReference type="Google" id="ProtNLM"/>
    </source>
</evidence>
<proteinExistence type="predicted"/>
<reference evidence="1" key="1">
    <citation type="submission" date="2021-02" db="EMBL/GenBank/DDBJ databases">
        <authorList>
            <person name="Nowell W R."/>
        </authorList>
    </citation>
    <scope>NUCLEOTIDE SEQUENCE</scope>
</reference>
<sequence>MNERLIVTKFELLPNEILIDCFAYLSAPAIFHAFDELNYQFYKLIRNITLHLNFHYIRKSLFGQFCTKMLLESQIKNQIYSMNLSSEGAYGQIERFLSLFSIDKFPHLRSLTLT</sequence>
<name>A0A820ESG3_9BILA</name>
<evidence type="ECO:0000313" key="2">
    <source>
        <dbReference type="Proteomes" id="UP000663874"/>
    </source>
</evidence>
<evidence type="ECO:0000313" key="1">
    <source>
        <dbReference type="EMBL" id="CAF4250498.1"/>
    </source>
</evidence>
<gene>
    <name evidence="1" type="ORF">FNK824_LOCUS38595</name>
</gene>
<comment type="caution">
    <text evidence="1">The sequence shown here is derived from an EMBL/GenBank/DDBJ whole genome shotgun (WGS) entry which is preliminary data.</text>
</comment>
<protein>
    <recommendedName>
        <fullName evidence="3">F-box domain-containing protein</fullName>
    </recommendedName>
</protein>
<dbReference type="EMBL" id="CAJOBE010022446">
    <property type="protein sequence ID" value="CAF4250498.1"/>
    <property type="molecule type" value="Genomic_DNA"/>
</dbReference>
<dbReference type="Proteomes" id="UP000663874">
    <property type="component" value="Unassembled WGS sequence"/>
</dbReference>